<dbReference type="SUPFAM" id="SSF51569">
    <property type="entry name" value="Aldolase"/>
    <property type="match status" value="1"/>
</dbReference>
<gene>
    <name evidence="9" type="primary">ALDOA</name>
</gene>
<dbReference type="Gene3D" id="3.20.20.70">
    <property type="entry name" value="Aldolase class I"/>
    <property type="match status" value="1"/>
</dbReference>
<evidence type="ECO:0000313" key="10">
    <source>
        <dbReference type="Proteomes" id="UP000314980"/>
    </source>
</evidence>
<evidence type="ECO:0000256" key="8">
    <source>
        <dbReference type="RuleBase" id="RU004257"/>
    </source>
</evidence>
<evidence type="ECO:0000256" key="2">
    <source>
        <dbReference type="ARBA" id="ARBA00010387"/>
    </source>
</evidence>
<evidence type="ECO:0000256" key="4">
    <source>
        <dbReference type="ARBA" id="ARBA00023152"/>
    </source>
</evidence>
<proteinExistence type="inferred from homology"/>
<evidence type="ECO:0000256" key="1">
    <source>
        <dbReference type="ARBA" id="ARBA00004714"/>
    </source>
</evidence>
<dbReference type="GO" id="GO:0004332">
    <property type="term" value="F:fructose-bisphosphate aldolase activity"/>
    <property type="evidence" value="ECO:0007669"/>
    <property type="project" value="UniProtKB-EC"/>
</dbReference>
<reference evidence="9" key="2">
    <citation type="submission" date="2025-08" db="UniProtKB">
        <authorList>
            <consortium name="Ensembl"/>
        </authorList>
    </citation>
    <scope>IDENTIFICATION</scope>
</reference>
<name>A0A4W6D8M5_LATCA</name>
<dbReference type="InterPro" id="IPR029768">
    <property type="entry name" value="Aldolase_I_AS"/>
</dbReference>
<dbReference type="UniPathway" id="UPA00109">
    <property type="reaction ID" value="UER00183"/>
</dbReference>
<dbReference type="PROSITE" id="PS00158">
    <property type="entry name" value="ALDOLASE_CLASS_I"/>
    <property type="match status" value="1"/>
</dbReference>
<dbReference type="Proteomes" id="UP000314980">
    <property type="component" value="Unassembled WGS sequence"/>
</dbReference>
<dbReference type="CDD" id="cd00948">
    <property type="entry name" value="FBP_aldolase_I_a"/>
    <property type="match status" value="1"/>
</dbReference>
<comment type="pathway">
    <text evidence="1 8">Carbohydrate degradation; glycolysis; D-glyceraldehyde 3-phosphate and glycerone phosphate from D-glucose: step 4/4.</text>
</comment>
<dbReference type="PANTHER" id="PTHR11627">
    <property type="entry name" value="FRUCTOSE-BISPHOSPHATE ALDOLASE"/>
    <property type="match status" value="1"/>
</dbReference>
<dbReference type="NCBIfam" id="NF033379">
    <property type="entry name" value="FrucBisAld_I"/>
    <property type="match status" value="1"/>
</dbReference>
<evidence type="ECO:0000313" key="9">
    <source>
        <dbReference type="Ensembl" id="ENSLCAP00010021196.1"/>
    </source>
</evidence>
<dbReference type="AlphaFoldDB" id="A0A4W6D8M5"/>
<dbReference type="GO" id="GO:0006096">
    <property type="term" value="P:glycolytic process"/>
    <property type="evidence" value="ECO:0007669"/>
    <property type="project" value="UniProtKB-UniPathway"/>
</dbReference>
<dbReference type="GeneTree" id="ENSGT00950000182987"/>
<comment type="catalytic activity">
    <reaction evidence="7">
        <text>beta-D-fructose 1,6-bisphosphate = D-glyceraldehyde 3-phosphate + dihydroxyacetone phosphate</text>
        <dbReference type="Rhea" id="RHEA:14729"/>
        <dbReference type="ChEBI" id="CHEBI:32966"/>
        <dbReference type="ChEBI" id="CHEBI:57642"/>
        <dbReference type="ChEBI" id="CHEBI:59776"/>
        <dbReference type="EC" id="4.1.2.13"/>
    </reaction>
</comment>
<dbReference type="InterPro" id="IPR013785">
    <property type="entry name" value="Aldolase_TIM"/>
</dbReference>
<protein>
    <recommendedName>
        <fullName evidence="3 7">Fructose-bisphosphate aldolase</fullName>
        <ecNumber evidence="3 7">4.1.2.13</ecNumber>
    </recommendedName>
</protein>
<keyword evidence="5 7" id="KW-0456">Lyase</keyword>
<keyword evidence="10" id="KW-1185">Reference proteome</keyword>
<keyword evidence="6" id="KW-0704">Schiff base</keyword>
<evidence type="ECO:0000256" key="5">
    <source>
        <dbReference type="ARBA" id="ARBA00023239"/>
    </source>
</evidence>
<sequence length="352" mass="38484">MTHAYPFLSAEQKKELSDIAQRIVAAGKGILAADEVHSMAKRFQSINAENMEENRRLYRQLLFTADDRVNPCIGGVIFFHETLYQKTDDGKPFPQLVKEKGAVVGIKVDKGVVPLAGTNGETTTQGLDGLYERCAQYKKDGADFAKWRCVLKITSTTPSELAIMENANVLARYASICQMVRHVHSHTHTQCSSLSQVLAAVYKALSNHHVYLEGTLLKPNMVTAGHSCPRKYSPQEIAMATVTALRRTVPPAVPGVTFLSGGQSEEEATINLNAINQCPLHRPWALTFSYGRALQASALKAWGGKKENGKACQEEYIKRALNNSQAALGKYVSSGDKGAAAQESLFVADHAY</sequence>
<comment type="similarity">
    <text evidence="2 7">Belongs to the class I fructose-bisphosphate aldolase family.</text>
</comment>
<dbReference type="Ensembl" id="ENSLCAT00010021659.1">
    <property type="protein sequence ID" value="ENSLCAP00010021196.1"/>
    <property type="gene ID" value="ENSLCAG00010009917.1"/>
</dbReference>
<dbReference type="InterPro" id="IPR000741">
    <property type="entry name" value="FBA_I"/>
</dbReference>
<evidence type="ECO:0000256" key="7">
    <source>
        <dbReference type="RuleBase" id="RU003994"/>
    </source>
</evidence>
<organism evidence="9 10">
    <name type="scientific">Lates calcarifer</name>
    <name type="common">Barramundi</name>
    <name type="synonym">Holocentrus calcarifer</name>
    <dbReference type="NCBI Taxonomy" id="8187"/>
    <lineage>
        <taxon>Eukaryota</taxon>
        <taxon>Metazoa</taxon>
        <taxon>Chordata</taxon>
        <taxon>Craniata</taxon>
        <taxon>Vertebrata</taxon>
        <taxon>Euteleostomi</taxon>
        <taxon>Actinopterygii</taxon>
        <taxon>Neopterygii</taxon>
        <taxon>Teleostei</taxon>
        <taxon>Neoteleostei</taxon>
        <taxon>Acanthomorphata</taxon>
        <taxon>Carangaria</taxon>
        <taxon>Carangaria incertae sedis</taxon>
        <taxon>Centropomidae</taxon>
        <taxon>Lates</taxon>
    </lineage>
</organism>
<dbReference type="Pfam" id="PF00274">
    <property type="entry name" value="Glycolytic"/>
    <property type="match status" value="1"/>
</dbReference>
<dbReference type="FunFam" id="3.20.20.70:FF:000021">
    <property type="entry name" value="Fructose-bisphosphate aldolase"/>
    <property type="match status" value="1"/>
</dbReference>
<evidence type="ECO:0000256" key="6">
    <source>
        <dbReference type="ARBA" id="ARBA00023270"/>
    </source>
</evidence>
<reference evidence="9" key="3">
    <citation type="submission" date="2025-09" db="UniProtKB">
        <authorList>
            <consortium name="Ensembl"/>
        </authorList>
    </citation>
    <scope>IDENTIFICATION</scope>
</reference>
<evidence type="ECO:0000256" key="3">
    <source>
        <dbReference type="ARBA" id="ARBA00013068"/>
    </source>
</evidence>
<keyword evidence="4 7" id="KW-0324">Glycolysis</keyword>
<reference evidence="10" key="1">
    <citation type="submission" date="2015-09" db="EMBL/GenBank/DDBJ databases">
        <authorList>
            <person name="Sai Rama Sridatta P."/>
        </authorList>
    </citation>
    <scope>NUCLEOTIDE SEQUENCE [LARGE SCALE GENOMIC DNA]</scope>
</reference>
<dbReference type="EC" id="4.1.2.13" evidence="3 7"/>
<accession>A0A4W6D8M5</accession>